<accession>A0A699X5P7</accession>
<organism evidence="2">
    <name type="scientific">Tanacetum cinerariifolium</name>
    <name type="common">Dalmatian daisy</name>
    <name type="synonym">Chrysanthemum cinerariifolium</name>
    <dbReference type="NCBI Taxonomy" id="118510"/>
    <lineage>
        <taxon>Eukaryota</taxon>
        <taxon>Viridiplantae</taxon>
        <taxon>Streptophyta</taxon>
        <taxon>Embryophyta</taxon>
        <taxon>Tracheophyta</taxon>
        <taxon>Spermatophyta</taxon>
        <taxon>Magnoliopsida</taxon>
        <taxon>eudicotyledons</taxon>
        <taxon>Gunneridae</taxon>
        <taxon>Pentapetalae</taxon>
        <taxon>asterids</taxon>
        <taxon>campanulids</taxon>
        <taxon>Asterales</taxon>
        <taxon>Asteraceae</taxon>
        <taxon>Asteroideae</taxon>
        <taxon>Anthemideae</taxon>
        <taxon>Anthemidinae</taxon>
        <taxon>Tanacetum</taxon>
    </lineage>
</organism>
<comment type="caution">
    <text evidence="2">The sequence shown here is derived from an EMBL/GenBank/DDBJ whole genome shotgun (WGS) entry which is preliminary data.</text>
</comment>
<feature type="compositionally biased region" description="Basic residues" evidence="1">
    <location>
        <begin position="1"/>
        <end position="14"/>
    </location>
</feature>
<dbReference type="EMBL" id="BKCJ011812922">
    <property type="protein sequence ID" value="GFD55007.1"/>
    <property type="molecule type" value="Genomic_DNA"/>
</dbReference>
<proteinExistence type="predicted"/>
<gene>
    <name evidence="2" type="ORF">Tci_926976</name>
</gene>
<evidence type="ECO:0000313" key="2">
    <source>
        <dbReference type="EMBL" id="GFD55007.1"/>
    </source>
</evidence>
<reference evidence="2" key="1">
    <citation type="journal article" date="2019" name="Sci. Rep.">
        <title>Draft genome of Tanacetum cinerariifolium, the natural source of mosquito coil.</title>
        <authorList>
            <person name="Yamashiro T."/>
            <person name="Shiraishi A."/>
            <person name="Satake H."/>
            <person name="Nakayama K."/>
        </authorList>
    </citation>
    <scope>NUCLEOTIDE SEQUENCE</scope>
</reference>
<dbReference type="AlphaFoldDB" id="A0A699X5P7"/>
<name>A0A699X5P7_TANCI</name>
<evidence type="ECO:0000256" key="1">
    <source>
        <dbReference type="SAM" id="MobiDB-lite"/>
    </source>
</evidence>
<feature type="non-terminal residue" evidence="2">
    <location>
        <position position="1"/>
    </location>
</feature>
<feature type="region of interest" description="Disordered" evidence="1">
    <location>
        <begin position="1"/>
        <end position="45"/>
    </location>
</feature>
<protein>
    <submittedName>
        <fullName evidence="2">Uncharacterized protein</fullName>
    </submittedName>
</protein>
<sequence>SQLKQKQKSKKSKKRIIEVTQPSDSTYDMEDEHVTTASNDPPLSGENKLKLTGLMELCTHLQLRVLALETTKAN</sequence>